<evidence type="ECO:0000256" key="3">
    <source>
        <dbReference type="ARBA" id="ARBA00010088"/>
    </source>
</evidence>
<dbReference type="PIRSF" id="PIRSF006431">
    <property type="entry name" value="Pept_S33"/>
    <property type="match status" value="1"/>
</dbReference>
<dbReference type="AlphaFoldDB" id="A0A2S2C267"/>
<dbReference type="GO" id="GO:0006508">
    <property type="term" value="P:proteolysis"/>
    <property type="evidence" value="ECO:0007669"/>
    <property type="project" value="UniProtKB-KW"/>
</dbReference>
<evidence type="ECO:0000256" key="5">
    <source>
        <dbReference type="ARBA" id="ARBA00022490"/>
    </source>
</evidence>
<keyword evidence="6 8" id="KW-0645">Protease</keyword>
<comment type="catalytic activity">
    <reaction evidence="1 8 10">
        <text>Release of N-terminal proline from a peptide.</text>
        <dbReference type="EC" id="3.4.11.5"/>
    </reaction>
</comment>
<evidence type="ECO:0000256" key="6">
    <source>
        <dbReference type="ARBA" id="ARBA00022670"/>
    </source>
</evidence>
<comment type="similarity">
    <text evidence="3 8 10">Belongs to the peptidase S33 family.</text>
</comment>
<dbReference type="OrthoDB" id="9796770at2"/>
<evidence type="ECO:0000313" key="13">
    <source>
        <dbReference type="Proteomes" id="UP000245711"/>
    </source>
</evidence>
<evidence type="ECO:0000256" key="9">
    <source>
        <dbReference type="PIRSR" id="PIRSR006431-1"/>
    </source>
</evidence>
<evidence type="ECO:0000256" key="1">
    <source>
        <dbReference type="ARBA" id="ARBA00001585"/>
    </source>
</evidence>
<evidence type="ECO:0000256" key="10">
    <source>
        <dbReference type="RuleBase" id="RU003421"/>
    </source>
</evidence>
<feature type="active site" evidence="9">
    <location>
        <position position="270"/>
    </location>
</feature>
<evidence type="ECO:0000256" key="2">
    <source>
        <dbReference type="ARBA" id="ARBA00004496"/>
    </source>
</evidence>
<protein>
    <recommendedName>
        <fullName evidence="8 10">Proline iminopeptidase</fullName>
        <shortName evidence="8">PIP</shortName>
        <ecNumber evidence="8 10">3.4.11.5</ecNumber>
    </recommendedName>
    <alternativeName>
        <fullName evidence="8">Prolyl aminopeptidase</fullName>
    </alternativeName>
</protein>
<dbReference type="PANTHER" id="PTHR43722">
    <property type="entry name" value="PROLINE IMINOPEPTIDASE"/>
    <property type="match status" value="1"/>
</dbReference>
<dbReference type="EC" id="3.4.11.5" evidence="8 10"/>
<dbReference type="NCBIfam" id="TIGR01249">
    <property type="entry name" value="pro_imino_pep_1"/>
    <property type="match status" value="1"/>
</dbReference>
<evidence type="ECO:0000256" key="4">
    <source>
        <dbReference type="ARBA" id="ARBA00022438"/>
    </source>
</evidence>
<dbReference type="GO" id="GO:0004177">
    <property type="term" value="F:aminopeptidase activity"/>
    <property type="evidence" value="ECO:0007669"/>
    <property type="project" value="UniProtKB-UniRule"/>
</dbReference>
<dbReference type="InterPro" id="IPR005944">
    <property type="entry name" value="Pro_iminopeptidase"/>
</dbReference>
<dbReference type="Gene3D" id="3.40.50.1820">
    <property type="entry name" value="alpha/beta hydrolase"/>
    <property type="match status" value="1"/>
</dbReference>
<dbReference type="SUPFAM" id="SSF53474">
    <property type="entry name" value="alpha/beta-Hydrolases"/>
    <property type="match status" value="1"/>
</dbReference>
<reference evidence="12 13" key="1">
    <citation type="submission" date="2017-05" db="EMBL/GenBank/DDBJ databases">
        <title>Isolation of Rhodococcus sp. S2-17 biodegrading of BP-3.</title>
        <authorList>
            <person name="Lee Y."/>
            <person name="Kim K.H."/>
            <person name="Chun B.H."/>
            <person name="Jung H.S."/>
            <person name="Jeon C.O."/>
        </authorList>
    </citation>
    <scope>NUCLEOTIDE SEQUENCE [LARGE SCALE GENOMIC DNA]</scope>
    <source>
        <strain evidence="12 13">S2-17</strain>
    </source>
</reference>
<comment type="subcellular location">
    <subcellularLocation>
        <location evidence="2 8">Cytoplasm</location>
    </subcellularLocation>
</comment>
<accession>A0A2S2C267</accession>
<keyword evidence="4 8" id="KW-0031">Aminopeptidase</keyword>
<evidence type="ECO:0000256" key="8">
    <source>
        <dbReference type="PIRNR" id="PIRNR006431"/>
    </source>
</evidence>
<proteinExistence type="inferred from homology"/>
<keyword evidence="7 8" id="KW-0378">Hydrolase</keyword>
<organism evidence="12 13">
    <name type="scientific">Rhodococcus oxybenzonivorans</name>
    <dbReference type="NCBI Taxonomy" id="1990687"/>
    <lineage>
        <taxon>Bacteria</taxon>
        <taxon>Bacillati</taxon>
        <taxon>Actinomycetota</taxon>
        <taxon>Actinomycetes</taxon>
        <taxon>Mycobacteriales</taxon>
        <taxon>Nocardiaceae</taxon>
        <taxon>Rhodococcus</taxon>
    </lineage>
</organism>
<dbReference type="PRINTS" id="PR00793">
    <property type="entry name" value="PROAMNOPTASE"/>
</dbReference>
<keyword evidence="5 8" id="KW-0963">Cytoplasm</keyword>
<dbReference type="RefSeq" id="WP_109334372.1">
    <property type="nucleotide sequence ID" value="NZ_CP021354.1"/>
</dbReference>
<keyword evidence="13" id="KW-1185">Reference proteome</keyword>
<gene>
    <name evidence="12" type="ORF">CBI38_28795</name>
</gene>
<dbReference type="GO" id="GO:0005737">
    <property type="term" value="C:cytoplasm"/>
    <property type="evidence" value="ECO:0007669"/>
    <property type="project" value="UniProtKB-SubCell"/>
</dbReference>
<dbReference type="Pfam" id="PF00561">
    <property type="entry name" value="Abhydrolase_1"/>
    <property type="match status" value="1"/>
</dbReference>
<dbReference type="InterPro" id="IPR002410">
    <property type="entry name" value="Peptidase_S33"/>
</dbReference>
<dbReference type="Proteomes" id="UP000245711">
    <property type="component" value="Chromosome"/>
</dbReference>
<evidence type="ECO:0000259" key="11">
    <source>
        <dbReference type="Pfam" id="PF00561"/>
    </source>
</evidence>
<feature type="active site" description="Proton donor" evidence="9">
    <location>
        <position position="298"/>
    </location>
</feature>
<dbReference type="InterPro" id="IPR000073">
    <property type="entry name" value="AB_hydrolase_1"/>
</dbReference>
<dbReference type="KEGG" id="roz:CBI38_28795"/>
<dbReference type="PANTHER" id="PTHR43722:SF1">
    <property type="entry name" value="PROLINE IMINOPEPTIDASE"/>
    <property type="match status" value="1"/>
</dbReference>
<dbReference type="InterPro" id="IPR029058">
    <property type="entry name" value="AB_hydrolase_fold"/>
</dbReference>
<evidence type="ECO:0000313" key="12">
    <source>
        <dbReference type="EMBL" id="AWK74962.1"/>
    </source>
</evidence>
<name>A0A2S2C267_9NOCA</name>
<dbReference type="EMBL" id="CP021354">
    <property type="protein sequence ID" value="AWK74962.1"/>
    <property type="molecule type" value="Genomic_DNA"/>
</dbReference>
<feature type="domain" description="AB hydrolase-1" evidence="11">
    <location>
        <begin position="36"/>
        <end position="298"/>
    </location>
</feature>
<evidence type="ECO:0000256" key="7">
    <source>
        <dbReference type="ARBA" id="ARBA00022801"/>
    </source>
</evidence>
<feature type="active site" description="Nucleophile" evidence="9">
    <location>
        <position position="115"/>
    </location>
</feature>
<sequence>MVALYPAVEPYDSGFLGVSDGQVLYWERVGNPAGTPVVYLHGGPGSGCTPGMRRLFDPYAFRAVLFDQRGCGRSRPLADDPGVDLSTNTTAHLIEDIERLREYLRIDRWVVAGASWGVTLGLAYAQRHPDRVIGMALGAITTGTRAEVEWITRDMRRVFPREWERFVEPVPDGERGGNLAATYARLLAHPDPAVRENAALRWCEWEDTHVSLAPGWTPNPRYHDPAFRMVFARLVTHYWGRDHFLADNQLREGMDRLTGIPAVLVHGRHDVSGPLDTAWELSRLWKSSRLVVVDDGGHGGGSFTDQLIAAIDSFG</sequence>